<evidence type="ECO:0000313" key="7">
    <source>
        <dbReference type="EMBL" id="GMN70870.1"/>
    </source>
</evidence>
<dbReference type="EMBL" id="BTGU01016326">
    <property type="protein sequence ID" value="GMN70870.1"/>
    <property type="molecule type" value="Genomic_DNA"/>
</dbReference>
<keyword evidence="5" id="KW-0539">Nucleus</keyword>
<sequence length="149" mass="17316">MNPVKVEVVDLDELCDRGRGHSQSRRGSKGKACRGEIGAIRAADKYVRNHPSFKCVMRAAYVGHGYLSIPGGFVKRYMPWQRTESFMTCLQRTRRLWRVKLWIDERRRVRFSAGWTRFVKENAIKVGDVCVFELIERDGSVMKVSIFRC</sequence>
<name>A0AA88ED28_FICCA</name>
<dbReference type="SUPFAM" id="SSF101936">
    <property type="entry name" value="DNA-binding pseudobarrel domain"/>
    <property type="match status" value="1"/>
</dbReference>
<dbReference type="Gene3D" id="2.40.330.10">
    <property type="entry name" value="DNA-binding pseudobarrel domain"/>
    <property type="match status" value="1"/>
</dbReference>
<evidence type="ECO:0000256" key="5">
    <source>
        <dbReference type="ARBA" id="ARBA00023242"/>
    </source>
</evidence>
<gene>
    <name evidence="7" type="ORF">TIFTF001_055092</name>
</gene>
<dbReference type="SMART" id="SM01019">
    <property type="entry name" value="B3"/>
    <property type="match status" value="1"/>
</dbReference>
<keyword evidence="2" id="KW-0805">Transcription regulation</keyword>
<comment type="subcellular location">
    <subcellularLocation>
        <location evidence="1">Nucleus</location>
    </subcellularLocation>
</comment>
<evidence type="ECO:0000313" key="8">
    <source>
        <dbReference type="Proteomes" id="UP001187192"/>
    </source>
</evidence>
<dbReference type="InterPro" id="IPR015300">
    <property type="entry name" value="DNA-bd_pseudobarrel_sf"/>
</dbReference>
<feature type="domain" description="TF-B3" evidence="6">
    <location>
        <begin position="52"/>
        <end position="149"/>
    </location>
</feature>
<dbReference type="AlphaFoldDB" id="A0AA88ED28"/>
<evidence type="ECO:0000259" key="6">
    <source>
        <dbReference type="PROSITE" id="PS50863"/>
    </source>
</evidence>
<dbReference type="GO" id="GO:0003677">
    <property type="term" value="F:DNA binding"/>
    <property type="evidence" value="ECO:0007669"/>
    <property type="project" value="UniProtKB-KW"/>
</dbReference>
<dbReference type="Pfam" id="PF02362">
    <property type="entry name" value="B3"/>
    <property type="match status" value="1"/>
</dbReference>
<evidence type="ECO:0000256" key="3">
    <source>
        <dbReference type="ARBA" id="ARBA00023125"/>
    </source>
</evidence>
<dbReference type="CDD" id="cd10017">
    <property type="entry name" value="B3_DNA"/>
    <property type="match status" value="1"/>
</dbReference>
<keyword evidence="3" id="KW-0238">DNA-binding</keyword>
<dbReference type="InterPro" id="IPR003340">
    <property type="entry name" value="B3_DNA-bd"/>
</dbReference>
<evidence type="ECO:0000256" key="4">
    <source>
        <dbReference type="ARBA" id="ARBA00023163"/>
    </source>
</evidence>
<dbReference type="GO" id="GO:0005634">
    <property type="term" value="C:nucleus"/>
    <property type="evidence" value="ECO:0007669"/>
    <property type="project" value="UniProtKB-SubCell"/>
</dbReference>
<keyword evidence="8" id="KW-1185">Reference proteome</keyword>
<proteinExistence type="predicted"/>
<organism evidence="7 8">
    <name type="scientific">Ficus carica</name>
    <name type="common">Common fig</name>
    <dbReference type="NCBI Taxonomy" id="3494"/>
    <lineage>
        <taxon>Eukaryota</taxon>
        <taxon>Viridiplantae</taxon>
        <taxon>Streptophyta</taxon>
        <taxon>Embryophyta</taxon>
        <taxon>Tracheophyta</taxon>
        <taxon>Spermatophyta</taxon>
        <taxon>Magnoliopsida</taxon>
        <taxon>eudicotyledons</taxon>
        <taxon>Gunneridae</taxon>
        <taxon>Pentapetalae</taxon>
        <taxon>rosids</taxon>
        <taxon>fabids</taxon>
        <taxon>Rosales</taxon>
        <taxon>Moraceae</taxon>
        <taxon>Ficeae</taxon>
        <taxon>Ficus</taxon>
    </lineage>
</organism>
<protein>
    <recommendedName>
        <fullName evidence="6">TF-B3 domain-containing protein</fullName>
    </recommendedName>
</protein>
<reference evidence="7" key="1">
    <citation type="submission" date="2023-07" db="EMBL/GenBank/DDBJ databases">
        <title>draft genome sequence of fig (Ficus carica).</title>
        <authorList>
            <person name="Takahashi T."/>
            <person name="Nishimura K."/>
        </authorList>
    </citation>
    <scope>NUCLEOTIDE SEQUENCE</scope>
</reference>
<dbReference type="Proteomes" id="UP001187192">
    <property type="component" value="Unassembled WGS sequence"/>
</dbReference>
<keyword evidence="4" id="KW-0804">Transcription</keyword>
<accession>A0AA88ED28</accession>
<evidence type="ECO:0000256" key="2">
    <source>
        <dbReference type="ARBA" id="ARBA00023015"/>
    </source>
</evidence>
<evidence type="ECO:0000256" key="1">
    <source>
        <dbReference type="ARBA" id="ARBA00004123"/>
    </source>
</evidence>
<dbReference type="PROSITE" id="PS50863">
    <property type="entry name" value="B3"/>
    <property type="match status" value="1"/>
</dbReference>
<dbReference type="InterPro" id="IPR044837">
    <property type="entry name" value="REM16-like"/>
</dbReference>
<comment type="caution">
    <text evidence="7">The sequence shown here is derived from an EMBL/GenBank/DDBJ whole genome shotgun (WGS) entry which is preliminary data.</text>
</comment>
<dbReference type="PANTHER" id="PTHR31391:SF143">
    <property type="entry name" value="B3 DNA-BINDING DOMAIN PROTEIN"/>
    <property type="match status" value="1"/>
</dbReference>
<dbReference type="PANTHER" id="PTHR31391">
    <property type="entry name" value="B3 DOMAIN-CONTAINING PROTEIN OS11G0197600-RELATED"/>
    <property type="match status" value="1"/>
</dbReference>